<keyword evidence="3" id="KW-1185">Reference proteome</keyword>
<evidence type="ECO:0000256" key="1">
    <source>
        <dbReference type="SAM" id="Phobius"/>
    </source>
</evidence>
<feature type="transmembrane region" description="Helical" evidence="1">
    <location>
        <begin position="156"/>
        <end position="181"/>
    </location>
</feature>
<name>A0A512MC07_9BACT</name>
<dbReference type="EMBL" id="BKAG01000027">
    <property type="protein sequence ID" value="GEP44274.1"/>
    <property type="molecule type" value="Genomic_DNA"/>
</dbReference>
<protein>
    <recommendedName>
        <fullName evidence="4">DUF4112 domain-containing protein</fullName>
    </recommendedName>
</protein>
<dbReference type="AlphaFoldDB" id="A0A512MC07"/>
<keyword evidence="1" id="KW-0812">Transmembrane</keyword>
<dbReference type="PANTHER" id="PTHR35519">
    <property type="entry name" value="MEMBRANE PROTEINS"/>
    <property type="match status" value="1"/>
</dbReference>
<sequence length="190" mass="20352">MPSEPLKEIRVDQILRPGQPASGVEAEMFSHTAGGKVVESDIARFLAKWLDNVLRVPGTDFKIGLDPILSLMPGVGSTIASGGGVIILLEAVRSGVSVPVLLRMGGNMLVNTVFDFIPALGPVASAFFKSNSRNLGLLQKWQKGHQEAVKRSTARLFVALGIIVLLLAMMIVAVFFGYVYMLRTVFGIGA</sequence>
<accession>A0A512MC07</accession>
<keyword evidence="1" id="KW-1133">Transmembrane helix</keyword>
<evidence type="ECO:0000313" key="2">
    <source>
        <dbReference type="EMBL" id="GEP44274.1"/>
    </source>
</evidence>
<dbReference type="PANTHER" id="PTHR35519:SF2">
    <property type="entry name" value="PH DOMAIN PROTEIN"/>
    <property type="match status" value="1"/>
</dbReference>
<gene>
    <name evidence="2" type="ORF">BGE01nite_35650</name>
</gene>
<organism evidence="2 3">
    <name type="scientific">Brevifollis gellanilyticus</name>
    <dbReference type="NCBI Taxonomy" id="748831"/>
    <lineage>
        <taxon>Bacteria</taxon>
        <taxon>Pseudomonadati</taxon>
        <taxon>Verrucomicrobiota</taxon>
        <taxon>Verrucomicrobiia</taxon>
        <taxon>Verrucomicrobiales</taxon>
        <taxon>Verrucomicrobiaceae</taxon>
    </lineage>
</organism>
<dbReference type="RefSeq" id="WP_146852064.1">
    <property type="nucleotide sequence ID" value="NZ_BKAG01000027.1"/>
</dbReference>
<evidence type="ECO:0008006" key="4">
    <source>
        <dbReference type="Google" id="ProtNLM"/>
    </source>
</evidence>
<dbReference type="Pfam" id="PF13430">
    <property type="entry name" value="DUF4112"/>
    <property type="match status" value="1"/>
</dbReference>
<comment type="caution">
    <text evidence="2">The sequence shown here is derived from an EMBL/GenBank/DDBJ whole genome shotgun (WGS) entry which is preliminary data.</text>
</comment>
<dbReference type="OrthoDB" id="190554at2"/>
<reference evidence="2 3" key="1">
    <citation type="submission" date="2019-07" db="EMBL/GenBank/DDBJ databases">
        <title>Whole genome shotgun sequence of Brevifollis gellanilyticus NBRC 108608.</title>
        <authorList>
            <person name="Hosoyama A."/>
            <person name="Uohara A."/>
            <person name="Ohji S."/>
            <person name="Ichikawa N."/>
        </authorList>
    </citation>
    <scope>NUCLEOTIDE SEQUENCE [LARGE SCALE GENOMIC DNA]</scope>
    <source>
        <strain evidence="2 3">NBRC 108608</strain>
    </source>
</reference>
<evidence type="ECO:0000313" key="3">
    <source>
        <dbReference type="Proteomes" id="UP000321577"/>
    </source>
</evidence>
<proteinExistence type="predicted"/>
<dbReference type="Proteomes" id="UP000321577">
    <property type="component" value="Unassembled WGS sequence"/>
</dbReference>
<dbReference type="InterPro" id="IPR025187">
    <property type="entry name" value="DUF4112"/>
</dbReference>
<keyword evidence="1" id="KW-0472">Membrane</keyword>